<accession>A0A1Y0I951</accession>
<name>A0A1Y0I951_9GAMM</name>
<evidence type="ECO:0000313" key="2">
    <source>
        <dbReference type="EMBL" id="ARU56709.1"/>
    </source>
</evidence>
<sequence length="104" mass="11831">MPSLKEKLIAEVEKIPGLRNMASPVAGGSALHYHDKEFAHFHNDNELDLRLTKKLIQQENLIHPPDSFVHPKRSPNSPWIELRFNTDAEMNEVVRLVKLGVTAI</sequence>
<reference evidence="2 3" key="1">
    <citation type="submission" date="2017-05" db="EMBL/GenBank/DDBJ databases">
        <title>Genomic insights into alkan degradation activity of Oleiphilus messinensis.</title>
        <authorList>
            <person name="Kozyavkin S.A."/>
            <person name="Slesarev A.I."/>
            <person name="Golyshin P.N."/>
            <person name="Korzhenkov A."/>
            <person name="Golyshina O.N."/>
            <person name="Toshchakov S.V."/>
        </authorList>
    </citation>
    <scope>NUCLEOTIDE SEQUENCE [LARGE SCALE GENOMIC DNA]</scope>
    <source>
        <strain evidence="2 3">ME102</strain>
    </source>
</reference>
<evidence type="ECO:0000259" key="1">
    <source>
        <dbReference type="Pfam" id="PF17648"/>
    </source>
</evidence>
<dbReference type="InterPro" id="IPR040841">
    <property type="entry name" value="Luciferase_dom"/>
</dbReference>
<dbReference type="KEGG" id="ome:OLMES_2659"/>
<evidence type="ECO:0000313" key="3">
    <source>
        <dbReference type="Proteomes" id="UP000196027"/>
    </source>
</evidence>
<proteinExistence type="predicted"/>
<dbReference type="Proteomes" id="UP000196027">
    <property type="component" value="Chromosome"/>
</dbReference>
<gene>
    <name evidence="2" type="ORF">OLMES_2659</name>
</gene>
<protein>
    <recommendedName>
        <fullName evidence="1">Luciferase domain-containing protein</fullName>
    </recommendedName>
</protein>
<dbReference type="Pfam" id="PF17648">
    <property type="entry name" value="Luciferase"/>
    <property type="match status" value="1"/>
</dbReference>
<organism evidence="2 3">
    <name type="scientific">Oleiphilus messinensis</name>
    <dbReference type="NCBI Taxonomy" id="141451"/>
    <lineage>
        <taxon>Bacteria</taxon>
        <taxon>Pseudomonadati</taxon>
        <taxon>Pseudomonadota</taxon>
        <taxon>Gammaproteobacteria</taxon>
        <taxon>Oceanospirillales</taxon>
        <taxon>Oleiphilaceae</taxon>
        <taxon>Oleiphilus</taxon>
    </lineage>
</organism>
<dbReference type="EMBL" id="CP021425">
    <property type="protein sequence ID" value="ARU56709.1"/>
    <property type="molecule type" value="Genomic_DNA"/>
</dbReference>
<keyword evidence="3" id="KW-1185">Reference proteome</keyword>
<dbReference type="AlphaFoldDB" id="A0A1Y0I951"/>
<feature type="domain" description="Luciferase" evidence="1">
    <location>
        <begin position="36"/>
        <end position="99"/>
    </location>
</feature>